<proteinExistence type="predicted"/>
<keyword evidence="2" id="KW-0479">Metal-binding</keyword>
<evidence type="ECO:0000256" key="4">
    <source>
        <dbReference type="ARBA" id="ARBA00022842"/>
    </source>
</evidence>
<gene>
    <name evidence="5" type="ORF">SAMN04488134_11520</name>
</gene>
<dbReference type="RefSeq" id="WP_091500087.1">
    <property type="nucleotide sequence ID" value="NZ_FODJ01000015.1"/>
</dbReference>
<dbReference type="Gene3D" id="3.40.50.1000">
    <property type="entry name" value="HAD superfamily/HAD-like"/>
    <property type="match status" value="1"/>
</dbReference>
<evidence type="ECO:0000256" key="3">
    <source>
        <dbReference type="ARBA" id="ARBA00022801"/>
    </source>
</evidence>
<name>A0A1H8T8J2_9BACI</name>
<comment type="cofactor">
    <cofactor evidence="1">
        <name>Mg(2+)</name>
        <dbReference type="ChEBI" id="CHEBI:18420"/>
    </cofactor>
</comment>
<dbReference type="NCBIfam" id="TIGR01549">
    <property type="entry name" value="HAD-SF-IA-v1"/>
    <property type="match status" value="1"/>
</dbReference>
<dbReference type="OrthoDB" id="25198at2"/>
<dbReference type="PRINTS" id="PR00413">
    <property type="entry name" value="HADHALOGNASE"/>
</dbReference>
<dbReference type="InterPro" id="IPR051400">
    <property type="entry name" value="HAD-like_hydrolase"/>
</dbReference>
<organism evidence="5 6">
    <name type="scientific">Amphibacillus marinus</name>
    <dbReference type="NCBI Taxonomy" id="872970"/>
    <lineage>
        <taxon>Bacteria</taxon>
        <taxon>Bacillati</taxon>
        <taxon>Bacillota</taxon>
        <taxon>Bacilli</taxon>
        <taxon>Bacillales</taxon>
        <taxon>Bacillaceae</taxon>
        <taxon>Amphibacillus</taxon>
    </lineage>
</organism>
<dbReference type="AlphaFoldDB" id="A0A1H8T8J2"/>
<dbReference type="SFLD" id="SFLDG01129">
    <property type="entry name" value="C1.5:_HAD__Beta-PGM__Phosphata"/>
    <property type="match status" value="1"/>
</dbReference>
<dbReference type="GO" id="GO:0044281">
    <property type="term" value="P:small molecule metabolic process"/>
    <property type="evidence" value="ECO:0007669"/>
    <property type="project" value="UniProtKB-ARBA"/>
</dbReference>
<evidence type="ECO:0000313" key="6">
    <source>
        <dbReference type="Proteomes" id="UP000199300"/>
    </source>
</evidence>
<dbReference type="PANTHER" id="PTHR46470">
    <property type="entry name" value="N-ACYLNEURAMINATE-9-PHOSPHATASE"/>
    <property type="match status" value="1"/>
</dbReference>
<reference evidence="5 6" key="1">
    <citation type="submission" date="2016-10" db="EMBL/GenBank/DDBJ databases">
        <authorList>
            <person name="de Groot N.N."/>
        </authorList>
    </citation>
    <scope>NUCLEOTIDE SEQUENCE [LARGE SCALE GENOMIC DNA]</scope>
    <source>
        <strain evidence="5 6">CGMCC 1.10434</strain>
    </source>
</reference>
<keyword evidence="6" id="KW-1185">Reference proteome</keyword>
<dbReference type="InterPro" id="IPR036412">
    <property type="entry name" value="HAD-like_sf"/>
</dbReference>
<dbReference type="Gene3D" id="1.20.120.710">
    <property type="entry name" value="Haloacid dehalogenase hydrolase-like domain"/>
    <property type="match status" value="1"/>
</dbReference>
<dbReference type="SUPFAM" id="SSF56784">
    <property type="entry name" value="HAD-like"/>
    <property type="match status" value="1"/>
</dbReference>
<evidence type="ECO:0000256" key="1">
    <source>
        <dbReference type="ARBA" id="ARBA00001946"/>
    </source>
</evidence>
<dbReference type="InterPro" id="IPR006549">
    <property type="entry name" value="HAD-SF_hydro_IIIA"/>
</dbReference>
<dbReference type="Proteomes" id="UP000199300">
    <property type="component" value="Unassembled WGS sequence"/>
</dbReference>
<dbReference type="InterPro" id="IPR023214">
    <property type="entry name" value="HAD_sf"/>
</dbReference>
<dbReference type="Pfam" id="PF00702">
    <property type="entry name" value="Hydrolase"/>
    <property type="match status" value="1"/>
</dbReference>
<dbReference type="STRING" id="872970.SAMN04488134_11520"/>
<evidence type="ECO:0000313" key="5">
    <source>
        <dbReference type="EMBL" id="SEO87222.1"/>
    </source>
</evidence>
<accession>A0A1H8T8J2</accession>
<dbReference type="InterPro" id="IPR006439">
    <property type="entry name" value="HAD-SF_hydro_IA"/>
</dbReference>
<dbReference type="GO" id="GO:0016791">
    <property type="term" value="F:phosphatase activity"/>
    <property type="evidence" value="ECO:0007669"/>
    <property type="project" value="TreeGrafter"/>
</dbReference>
<dbReference type="GO" id="GO:0046872">
    <property type="term" value="F:metal ion binding"/>
    <property type="evidence" value="ECO:0007669"/>
    <property type="project" value="UniProtKB-KW"/>
</dbReference>
<dbReference type="NCBIfam" id="TIGR01662">
    <property type="entry name" value="HAD-SF-IIIA"/>
    <property type="match status" value="1"/>
</dbReference>
<dbReference type="SFLD" id="SFLDS00003">
    <property type="entry name" value="Haloacid_Dehalogenase"/>
    <property type="match status" value="1"/>
</dbReference>
<keyword evidence="4" id="KW-0460">Magnesium</keyword>
<keyword evidence="3 5" id="KW-0378">Hydrolase</keyword>
<dbReference type="EMBL" id="FODJ01000015">
    <property type="protein sequence ID" value="SEO87222.1"/>
    <property type="molecule type" value="Genomic_DNA"/>
</dbReference>
<protein>
    <submittedName>
        <fullName evidence="5">Putative hydrolase of the HAD superfamily</fullName>
    </submittedName>
</protein>
<sequence length="239" mass="27453">MKTIIFDVDDTLYDQALSFHKTFKSLIDPTYSYTDIDTIYRTSRQYSEILFDQSEAGEISVLEWQVGRISKALADYDIQINDEQALAFHAQYKDAQANISLFPEVKELLNHLAQQDIQLAILTNGEESHQLMKINQLKLTNWIPMENIFVSGTYGIAKPKAGIFKIVEDKLQCEPGQTVYVGDSFEKDIVGAKQVGWHVLWMNHRKHEQPSNSSIKPDKVVDSAAELLRYFKETSFRRV</sequence>
<evidence type="ECO:0000256" key="2">
    <source>
        <dbReference type="ARBA" id="ARBA00022723"/>
    </source>
</evidence>
<dbReference type="PANTHER" id="PTHR46470:SF2">
    <property type="entry name" value="GLYCERALDEHYDE 3-PHOSPHATE PHOSPHATASE"/>
    <property type="match status" value="1"/>
</dbReference>